<dbReference type="AlphaFoldDB" id="A0ABD3I7K9"/>
<evidence type="ECO:0000313" key="1">
    <source>
        <dbReference type="EMBL" id="KAL3699563.1"/>
    </source>
</evidence>
<reference evidence="1 2" key="1">
    <citation type="submission" date="2024-09" db="EMBL/GenBank/DDBJ databases">
        <title>Chromosome-scale assembly of Riccia sorocarpa.</title>
        <authorList>
            <person name="Paukszto L."/>
        </authorList>
    </citation>
    <scope>NUCLEOTIDE SEQUENCE [LARGE SCALE GENOMIC DNA]</scope>
    <source>
        <strain evidence="1">LP-2024</strain>
        <tissue evidence="1">Aerial parts of the thallus</tissue>
    </source>
</reference>
<name>A0ABD3I7K9_9MARC</name>
<comment type="caution">
    <text evidence="1">The sequence shown here is derived from an EMBL/GenBank/DDBJ whole genome shotgun (WGS) entry which is preliminary data.</text>
</comment>
<accession>A0ABD3I7K9</accession>
<gene>
    <name evidence="1" type="ORF">R1sor_017585</name>
</gene>
<dbReference type="EMBL" id="JBJQOH010000001">
    <property type="protein sequence ID" value="KAL3699563.1"/>
    <property type="molecule type" value="Genomic_DNA"/>
</dbReference>
<protein>
    <submittedName>
        <fullName evidence="1">Uncharacterized protein</fullName>
    </submittedName>
</protein>
<evidence type="ECO:0000313" key="2">
    <source>
        <dbReference type="Proteomes" id="UP001633002"/>
    </source>
</evidence>
<keyword evidence="2" id="KW-1185">Reference proteome</keyword>
<sequence length="146" mass="16300">MQREGMLLYTFYGAADLKNRIELNPSNIMQRALQYNKYVSHHPLGTSFHGCIRRMLVGGHYRPFTSWLINRGLQLQKTNVLEDLQGSDHHDSDHSSFNGERLSGNAAVHAVTEFASFIPLVAGDPEPDRDSSDPSLEGIGRAIAFC</sequence>
<proteinExistence type="predicted"/>
<dbReference type="Proteomes" id="UP001633002">
    <property type="component" value="Unassembled WGS sequence"/>
</dbReference>
<organism evidence="1 2">
    <name type="scientific">Riccia sorocarpa</name>
    <dbReference type="NCBI Taxonomy" id="122646"/>
    <lineage>
        <taxon>Eukaryota</taxon>
        <taxon>Viridiplantae</taxon>
        <taxon>Streptophyta</taxon>
        <taxon>Embryophyta</taxon>
        <taxon>Marchantiophyta</taxon>
        <taxon>Marchantiopsida</taxon>
        <taxon>Marchantiidae</taxon>
        <taxon>Marchantiales</taxon>
        <taxon>Ricciaceae</taxon>
        <taxon>Riccia</taxon>
    </lineage>
</organism>